<feature type="transmembrane region" description="Helical" evidence="9">
    <location>
        <begin position="847"/>
        <end position="863"/>
    </location>
</feature>
<dbReference type="InterPro" id="IPR022813">
    <property type="entry name" value="SecD/SecF_arch_bac"/>
</dbReference>
<dbReference type="HAMAP" id="MF_01464_B">
    <property type="entry name" value="SecF_B"/>
    <property type="match status" value="1"/>
</dbReference>
<feature type="domain" description="Protein translocase subunit SecDF P1" evidence="12">
    <location>
        <begin position="185"/>
        <end position="244"/>
    </location>
</feature>
<dbReference type="Pfam" id="PF21760">
    <property type="entry name" value="SecD_1st"/>
    <property type="match status" value="1"/>
</dbReference>
<keyword evidence="6 9" id="KW-1133">Transmembrane helix</keyword>
<dbReference type="InterPro" id="IPR048634">
    <property type="entry name" value="SecD_SecF_C"/>
</dbReference>
<dbReference type="HAMAP" id="MF_01463_B">
    <property type="entry name" value="SecD_B"/>
    <property type="match status" value="1"/>
</dbReference>
<keyword evidence="15" id="KW-1185">Reference proteome</keyword>
<name>A0ABT8LER1_9BACT</name>
<evidence type="ECO:0000256" key="5">
    <source>
        <dbReference type="ARBA" id="ARBA00022927"/>
    </source>
</evidence>
<evidence type="ECO:0000256" key="7">
    <source>
        <dbReference type="ARBA" id="ARBA00023010"/>
    </source>
</evidence>
<dbReference type="RefSeq" id="WP_346761602.1">
    <property type="nucleotide sequence ID" value="NZ_JAUJEB010000008.1"/>
</dbReference>
<dbReference type="Gene3D" id="1.20.1640.10">
    <property type="entry name" value="Multidrug efflux transporter AcrB transmembrane domain"/>
    <property type="match status" value="2"/>
</dbReference>
<dbReference type="InterPro" id="IPR055344">
    <property type="entry name" value="SecD_SecF_C_bact"/>
</dbReference>
<evidence type="ECO:0000256" key="1">
    <source>
        <dbReference type="ARBA" id="ARBA00004651"/>
    </source>
</evidence>
<feature type="domain" description="Protein export membrane protein SecD/SecF C-terminal" evidence="11">
    <location>
        <begin position="819"/>
        <end position="1005"/>
    </location>
</feature>
<comment type="subunit">
    <text evidence="10">Forms a complex with SecD. Part of the essential Sec protein translocation apparatus which comprises SecA, SecYEG and auxiliary proteins SecDF. Other proteins may also be involved.</text>
</comment>
<evidence type="ECO:0000256" key="2">
    <source>
        <dbReference type="ARBA" id="ARBA00022448"/>
    </source>
</evidence>
<comment type="similarity">
    <text evidence="9">Belongs to the SecD/SecF family. SecD subfamily.</text>
</comment>
<dbReference type="PRINTS" id="PR01755">
    <property type="entry name" value="SECFTRNLCASE"/>
</dbReference>
<protein>
    <recommendedName>
        <fullName evidence="9 10">Multifunctional fusion protein</fullName>
    </recommendedName>
    <domain>
        <recommendedName>
            <fullName evidence="9">Protein translocase subunit SecD</fullName>
        </recommendedName>
    </domain>
    <domain>
        <recommendedName>
            <fullName evidence="10">Protein-export membrane protein SecF</fullName>
        </recommendedName>
    </domain>
</protein>
<feature type="transmembrane region" description="Helical" evidence="9">
    <location>
        <begin position="646"/>
        <end position="673"/>
    </location>
</feature>
<feature type="domain" description="SecDF P1 head subdomain" evidence="13">
    <location>
        <begin position="406"/>
        <end position="501"/>
    </location>
</feature>
<dbReference type="Gene3D" id="3.30.1360.200">
    <property type="match status" value="1"/>
</dbReference>
<dbReference type="PANTHER" id="PTHR30081:SF1">
    <property type="entry name" value="PROTEIN TRANSLOCASE SUBUNIT SECD"/>
    <property type="match status" value="1"/>
</dbReference>
<feature type="transmembrane region" description="Helical" evidence="9">
    <location>
        <begin position="979"/>
        <end position="1001"/>
    </location>
</feature>
<feature type="transmembrane region" description="Helical" evidence="9">
    <location>
        <begin position="573"/>
        <end position="597"/>
    </location>
</feature>
<evidence type="ECO:0000259" key="12">
    <source>
        <dbReference type="Pfam" id="PF21760"/>
    </source>
</evidence>
<dbReference type="Pfam" id="PF07549">
    <property type="entry name" value="Sec_GG"/>
    <property type="match status" value="2"/>
</dbReference>
<evidence type="ECO:0000256" key="8">
    <source>
        <dbReference type="ARBA" id="ARBA00023136"/>
    </source>
</evidence>
<dbReference type="InterPro" id="IPR005665">
    <property type="entry name" value="SecF_bac"/>
</dbReference>
<evidence type="ECO:0000256" key="4">
    <source>
        <dbReference type="ARBA" id="ARBA00022692"/>
    </source>
</evidence>
<dbReference type="Pfam" id="PF22599">
    <property type="entry name" value="SecDF_P1_head"/>
    <property type="match status" value="1"/>
</dbReference>
<evidence type="ECO:0000256" key="9">
    <source>
        <dbReference type="HAMAP-Rule" id="MF_01463"/>
    </source>
</evidence>
<dbReference type="InterPro" id="IPR022646">
    <property type="entry name" value="SecD/SecF_CS"/>
</dbReference>
<evidence type="ECO:0000259" key="13">
    <source>
        <dbReference type="Pfam" id="PF22599"/>
    </source>
</evidence>
<dbReference type="Gene3D" id="3.30.70.3220">
    <property type="match status" value="1"/>
</dbReference>
<comment type="function">
    <text evidence="9">Part of the Sec protein translocase complex. Interacts with the SecYEG preprotein conducting channel. SecDF uses the proton motive force (PMF) to complete protein translocation after the ATP-dependent function of SecA.</text>
</comment>
<dbReference type="EMBL" id="JAUJEB010000008">
    <property type="protein sequence ID" value="MDN5216265.1"/>
    <property type="molecule type" value="Genomic_DNA"/>
</dbReference>
<feature type="transmembrane region" description="Helical" evidence="9">
    <location>
        <begin position="523"/>
        <end position="542"/>
    </location>
</feature>
<evidence type="ECO:0000256" key="3">
    <source>
        <dbReference type="ARBA" id="ARBA00022475"/>
    </source>
</evidence>
<dbReference type="NCBIfam" id="TIGR01129">
    <property type="entry name" value="secD"/>
    <property type="match status" value="1"/>
</dbReference>
<dbReference type="PANTHER" id="PTHR30081">
    <property type="entry name" value="PROTEIN-EXPORT MEMBRANE PROTEIN SEC"/>
    <property type="match status" value="1"/>
</dbReference>
<comment type="subcellular location">
    <subcellularLocation>
        <location evidence="1 9">Cell membrane</location>
        <topology evidence="1 9">Multi-pass membrane protein</topology>
    </subcellularLocation>
</comment>
<dbReference type="Pfam" id="PF02355">
    <property type="entry name" value="SecD_SecF_C"/>
    <property type="match status" value="2"/>
</dbReference>
<keyword evidence="3 9" id="KW-1003">Cell membrane</keyword>
<organism evidence="14 15">
    <name type="scientific">Agaribacillus aureus</name>
    <dbReference type="NCBI Taxonomy" id="3051825"/>
    <lineage>
        <taxon>Bacteria</taxon>
        <taxon>Pseudomonadati</taxon>
        <taxon>Bacteroidota</taxon>
        <taxon>Cytophagia</taxon>
        <taxon>Cytophagales</taxon>
        <taxon>Splendidivirgaceae</taxon>
        <taxon>Agaribacillus</taxon>
    </lineage>
</organism>
<dbReference type="SUPFAM" id="SSF82866">
    <property type="entry name" value="Multidrug efflux transporter AcrB transmembrane domain"/>
    <property type="match status" value="2"/>
</dbReference>
<feature type="transmembrane region" description="Helical" evidence="9">
    <location>
        <begin position="953"/>
        <end position="973"/>
    </location>
</feature>
<keyword evidence="7 9" id="KW-0811">Translocation</keyword>
<feature type="transmembrane region" description="Helical" evidence="9">
    <location>
        <begin position="7"/>
        <end position="24"/>
    </location>
</feature>
<dbReference type="InterPro" id="IPR054384">
    <property type="entry name" value="SecDF_P1_head"/>
</dbReference>
<keyword evidence="8 9" id="KW-0472">Membrane</keyword>
<dbReference type="InterPro" id="IPR048631">
    <property type="entry name" value="SecD_1st"/>
</dbReference>
<comment type="similarity">
    <text evidence="10">Belongs to the SecD/SecF family. SecF subfamily.</text>
</comment>
<keyword evidence="2 9" id="KW-0813">Transport</keyword>
<keyword evidence="5 9" id="KW-0653">Protein transport</keyword>
<dbReference type="InterPro" id="IPR005791">
    <property type="entry name" value="SecD"/>
</dbReference>
<feature type="transmembrane region" description="Helical" evidence="9">
    <location>
        <begin position="547"/>
        <end position="567"/>
    </location>
</feature>
<gene>
    <name evidence="14" type="primary">secDF</name>
    <name evidence="9" type="synonym">secD</name>
    <name evidence="10" type="synonym">secF</name>
    <name evidence="14" type="ORF">QQ020_29625</name>
</gene>
<comment type="caution">
    <text evidence="14">The sequence shown here is derived from an EMBL/GenBank/DDBJ whole genome shotgun (WGS) entry which is preliminary data.</text>
</comment>
<dbReference type="Proteomes" id="UP001172083">
    <property type="component" value="Unassembled WGS sequence"/>
</dbReference>
<evidence type="ECO:0000259" key="11">
    <source>
        <dbReference type="Pfam" id="PF02355"/>
    </source>
</evidence>
<dbReference type="InterPro" id="IPR022645">
    <property type="entry name" value="SecD/SecF_bac"/>
</dbReference>
<dbReference type="NCBIfam" id="TIGR00916">
    <property type="entry name" value="2A0604s01"/>
    <property type="match status" value="1"/>
</dbReference>
<sequence length="1017" mass="111406">MRNKGAVIILTVLVTLLCLYYLSFTFKASSVQKDAIAFATDESGVLNFSKKRQYLDSIWHEPVYNLFGIQYTYEDVKKNELALGLDLQGGMHVTLEVTPDEIIKSLAGNTKDETFLQALEDAKKLQRNSQAAFSDLFYQAYGELGGQDRRLVEIFSNAANRDRISLQSSAGDVLELIREEVDGAIDRSFNILRTRVDQFGTSQPNIQRIQGTNRIQIELPGVEDVDRVRKLLQGVAKLEFWEVADFQEYAASINAVSDLLLQEKLAKTDTLNLTDSTAVTSTEDALNALVEDASPEDTTEVDDENLAAQLEGSDSTSGALDSLANRQVSPLQDLLSIQFDQSGKAYLYCNVKDTAKLNRIFEREDVKSLMPPNVVFRWQVKPDSRPDEQVSDLLELNPLRVGRGGQAPLTGEVITNAYQGRDEVNRPAVHMVMNATGAKKWKRLTGANVNRRIAIVLDNKVISAPNVSSEIPNGQSVISGNFTIEETGDMANLLKAGKLPAPTRIVSEAIIGPTLGQQAQSQGITSIIIGLAIVVIFMIFYYAKGGLVANAALVFNIFFIFGILAQFKTALTLPGIAGIVLTIGMSIDANVLIFERIREEIKNGVSLLKAISNGYQKAFWSIFDANFTTLLTAVILALIGEGPVKGFAVTLIIGIFCSFFTAVFVTRLIMMWLSKKGDQSKISFATPFSKGLLSNVNWDFLGKRKKAYLASAAFIVIGMTALILKGGLNLGVDFKGGRSYVVSFSQPQVASKVETALLDDFENAGTEVKFFGTSNKLKITTSYLVDDEATDADNKVRDVMIKGLEAYSGQQFISDDTKVDDTHFTILSSEKVGATIADDIKSSSQKAIFFSLIVIFLYILIRFRKWQFGLGAIVALFHDTLVVISAFAIARLLGIAYEVDQVFIAAMLTIIGYSINDTVVVFDRIRETLGLRGTTHLEKTFNLSINNTVSRTLITSATTLFVVLVLFLFGGAVLKGFSFALLVGILAGTYSSIYVATPVVIDLTKKSLAKESVKQKA</sequence>
<feature type="transmembrane region" description="Helical" evidence="9">
    <location>
        <begin position="618"/>
        <end position="640"/>
    </location>
</feature>
<feature type="domain" description="Protein export membrane protein SecD/SecF C-terminal" evidence="11">
    <location>
        <begin position="504"/>
        <end position="675"/>
    </location>
</feature>
<evidence type="ECO:0000256" key="6">
    <source>
        <dbReference type="ARBA" id="ARBA00022989"/>
    </source>
</evidence>
<evidence type="ECO:0000313" key="14">
    <source>
        <dbReference type="EMBL" id="MDN5216265.1"/>
    </source>
</evidence>
<feature type="transmembrane region" description="Helical" evidence="9">
    <location>
        <begin position="870"/>
        <end position="890"/>
    </location>
</feature>
<evidence type="ECO:0000256" key="10">
    <source>
        <dbReference type="HAMAP-Rule" id="MF_01464"/>
    </source>
</evidence>
<dbReference type="NCBIfam" id="TIGR00966">
    <property type="entry name" value="transloc_SecF"/>
    <property type="match status" value="1"/>
</dbReference>
<dbReference type="NCBIfam" id="NF009585">
    <property type="entry name" value="PRK13024.1-5"/>
    <property type="match status" value="1"/>
</dbReference>
<feature type="transmembrane region" description="Helical" evidence="9">
    <location>
        <begin position="707"/>
        <end position="724"/>
    </location>
</feature>
<reference evidence="14" key="1">
    <citation type="submission" date="2023-06" db="EMBL/GenBank/DDBJ databases">
        <title>Genomic of Agaribacillus aureum.</title>
        <authorList>
            <person name="Wang G."/>
        </authorList>
    </citation>
    <scope>NUCLEOTIDE SEQUENCE</scope>
    <source>
        <strain evidence="14">BMA12</strain>
    </source>
</reference>
<keyword evidence="4 9" id="KW-0812">Transmembrane</keyword>
<evidence type="ECO:0000313" key="15">
    <source>
        <dbReference type="Proteomes" id="UP001172083"/>
    </source>
</evidence>
<feature type="transmembrane region" description="Helical" evidence="9">
    <location>
        <begin position="902"/>
        <end position="922"/>
    </location>
</feature>
<comment type="subunit">
    <text evidence="9">Forms a complex with SecF. Part of the essential Sec protein translocation apparatus which comprises SecA, SecYEG and auxiliary proteins SecDF. Other proteins may also be involved.</text>
</comment>
<comment type="caution">
    <text evidence="9">Lacks conserved residue(s) required for the propagation of feature annotation.</text>
</comment>
<proteinExistence type="inferred from homology"/>
<accession>A0ABT8LER1</accession>